<dbReference type="EMBL" id="MTYJ01000269">
    <property type="protein sequence ID" value="OWA52462.1"/>
    <property type="molecule type" value="Genomic_DNA"/>
</dbReference>
<protein>
    <submittedName>
        <fullName evidence="2">RWD domain-containing protein 4</fullName>
    </submittedName>
</protein>
<dbReference type="Proteomes" id="UP000192578">
    <property type="component" value="Unassembled WGS sequence"/>
</dbReference>
<dbReference type="PANTHER" id="PTHR21275">
    <property type="entry name" value="RWD DOMAIN-CONTAINING PROTEIN 4"/>
    <property type="match status" value="1"/>
</dbReference>
<evidence type="ECO:0000313" key="3">
    <source>
        <dbReference type="Proteomes" id="UP000192578"/>
    </source>
</evidence>
<name>A0A9X6RM36_HYPEX</name>
<sequence length="168" mass="19653">MDLEIQKSDEREVLSSIYSGDDHFQMVDENSFQYRVEPNGDPRNPKRFMLQIRWPDTYPESVPEVNLDIFYNSHLHNSDKEEVKRRVLEEAAAWVGCAMTYTLFEFAKENWDSLISETSVVETRVEEKRVTGAEKRELLAAADDDDKPRGWNWVDVVKHLFQVPGEVK</sequence>
<dbReference type="InterPro" id="IPR006575">
    <property type="entry name" value="RWD_dom"/>
</dbReference>
<dbReference type="InterPro" id="IPR042770">
    <property type="entry name" value="RWDD4"/>
</dbReference>
<dbReference type="SUPFAM" id="SSF54495">
    <property type="entry name" value="UBC-like"/>
    <property type="match status" value="1"/>
</dbReference>
<dbReference type="OrthoDB" id="10045773at2759"/>
<dbReference type="PROSITE" id="PS50908">
    <property type="entry name" value="RWD"/>
    <property type="match status" value="1"/>
</dbReference>
<dbReference type="CDD" id="cd23817">
    <property type="entry name" value="RWD-RWDD4"/>
    <property type="match status" value="1"/>
</dbReference>
<dbReference type="Pfam" id="PF05773">
    <property type="entry name" value="RWD"/>
    <property type="match status" value="1"/>
</dbReference>
<dbReference type="InterPro" id="IPR016135">
    <property type="entry name" value="UBQ-conjugating_enzyme/RWD"/>
</dbReference>
<proteinExistence type="predicted"/>
<dbReference type="PANTHER" id="PTHR21275:SF1">
    <property type="entry name" value="RWD DOMAIN-CONTAINING PROTEIN 4"/>
    <property type="match status" value="1"/>
</dbReference>
<comment type="caution">
    <text evidence="2">The sequence shown here is derived from an EMBL/GenBank/DDBJ whole genome shotgun (WGS) entry which is preliminary data.</text>
</comment>
<dbReference type="SMART" id="SM00591">
    <property type="entry name" value="RWD"/>
    <property type="match status" value="1"/>
</dbReference>
<reference evidence="3" key="1">
    <citation type="submission" date="2017-01" db="EMBL/GenBank/DDBJ databases">
        <title>Comparative genomics of anhydrobiosis in the tardigrade Hypsibius dujardini.</title>
        <authorList>
            <person name="Yoshida Y."/>
            <person name="Koutsovoulos G."/>
            <person name="Laetsch D."/>
            <person name="Stevens L."/>
            <person name="Kumar S."/>
            <person name="Horikawa D."/>
            <person name="Ishino K."/>
            <person name="Komine S."/>
            <person name="Tomita M."/>
            <person name="Blaxter M."/>
            <person name="Arakawa K."/>
        </authorList>
    </citation>
    <scope>NUCLEOTIDE SEQUENCE [LARGE SCALE GENOMIC DNA]</scope>
    <source>
        <strain evidence="3">Z151</strain>
    </source>
</reference>
<keyword evidence="3" id="KW-1185">Reference proteome</keyword>
<evidence type="ECO:0000259" key="1">
    <source>
        <dbReference type="PROSITE" id="PS50908"/>
    </source>
</evidence>
<feature type="domain" description="RWD" evidence="1">
    <location>
        <begin position="9"/>
        <end position="114"/>
    </location>
</feature>
<gene>
    <name evidence="2" type="ORF">BV898_16915</name>
</gene>
<organism evidence="2 3">
    <name type="scientific">Hypsibius exemplaris</name>
    <name type="common">Freshwater tardigrade</name>
    <dbReference type="NCBI Taxonomy" id="2072580"/>
    <lineage>
        <taxon>Eukaryota</taxon>
        <taxon>Metazoa</taxon>
        <taxon>Ecdysozoa</taxon>
        <taxon>Tardigrada</taxon>
        <taxon>Eutardigrada</taxon>
        <taxon>Parachela</taxon>
        <taxon>Hypsibioidea</taxon>
        <taxon>Hypsibiidae</taxon>
        <taxon>Hypsibius</taxon>
    </lineage>
</organism>
<dbReference type="AlphaFoldDB" id="A0A9X6RM36"/>
<accession>A0A9X6RM36</accession>
<evidence type="ECO:0000313" key="2">
    <source>
        <dbReference type="EMBL" id="OWA52462.1"/>
    </source>
</evidence>
<dbReference type="Gene3D" id="3.10.110.10">
    <property type="entry name" value="Ubiquitin Conjugating Enzyme"/>
    <property type="match status" value="1"/>
</dbReference>